<keyword evidence="3 5" id="KW-0560">Oxidoreductase</keyword>
<dbReference type="Pfam" id="PF00255">
    <property type="entry name" value="GSHPx"/>
    <property type="match status" value="1"/>
</dbReference>
<comment type="similarity">
    <text evidence="1 5">Belongs to the glutathione peroxidase family.</text>
</comment>
<dbReference type="Gene3D" id="3.40.30.10">
    <property type="entry name" value="Glutaredoxin"/>
    <property type="match status" value="1"/>
</dbReference>
<evidence type="ECO:0000256" key="1">
    <source>
        <dbReference type="ARBA" id="ARBA00006926"/>
    </source>
</evidence>
<dbReference type="PANTHER" id="PTHR11592:SF44">
    <property type="entry name" value="GLUTATHIONE PEROXIDASE"/>
    <property type="match status" value="1"/>
</dbReference>
<dbReference type="PRINTS" id="PR01011">
    <property type="entry name" value="GLUTPROXDASE"/>
</dbReference>
<dbReference type="AlphaFoldDB" id="A0A4R1FBA6"/>
<gene>
    <name evidence="6" type="ORF">EV695_1110</name>
</gene>
<accession>A0A4R1FBA6</accession>
<dbReference type="OrthoDB" id="9785502at2"/>
<proteinExistence type="inferred from homology"/>
<evidence type="ECO:0000313" key="6">
    <source>
        <dbReference type="EMBL" id="TCJ89248.1"/>
    </source>
</evidence>
<dbReference type="InterPro" id="IPR036249">
    <property type="entry name" value="Thioredoxin-like_sf"/>
</dbReference>
<dbReference type="PROSITE" id="PS00460">
    <property type="entry name" value="GLUTATHIONE_PEROXID_1"/>
    <property type="match status" value="1"/>
</dbReference>
<dbReference type="PROSITE" id="PS51355">
    <property type="entry name" value="GLUTATHIONE_PEROXID_3"/>
    <property type="match status" value="1"/>
</dbReference>
<dbReference type="GO" id="GO:0004601">
    <property type="term" value="F:peroxidase activity"/>
    <property type="evidence" value="ECO:0007669"/>
    <property type="project" value="UniProtKB-KW"/>
</dbReference>
<evidence type="ECO:0000256" key="2">
    <source>
        <dbReference type="ARBA" id="ARBA00022559"/>
    </source>
</evidence>
<dbReference type="GO" id="GO:0034599">
    <property type="term" value="P:cellular response to oxidative stress"/>
    <property type="evidence" value="ECO:0007669"/>
    <property type="project" value="TreeGrafter"/>
</dbReference>
<reference evidence="6 7" key="1">
    <citation type="submission" date="2019-03" db="EMBL/GenBank/DDBJ databases">
        <title>Genomic Encyclopedia of Type Strains, Phase IV (KMG-IV): sequencing the most valuable type-strain genomes for metagenomic binning, comparative biology and taxonomic classification.</title>
        <authorList>
            <person name="Goeker M."/>
        </authorList>
    </citation>
    <scope>NUCLEOTIDE SEQUENCE [LARGE SCALE GENOMIC DNA]</scope>
    <source>
        <strain evidence="6 7">DSM 24830</strain>
    </source>
</reference>
<dbReference type="InterPro" id="IPR000889">
    <property type="entry name" value="Glutathione_peroxidase"/>
</dbReference>
<dbReference type="SUPFAM" id="SSF52833">
    <property type="entry name" value="Thioredoxin-like"/>
    <property type="match status" value="1"/>
</dbReference>
<dbReference type="PANTHER" id="PTHR11592">
    <property type="entry name" value="GLUTATHIONE PEROXIDASE"/>
    <property type="match status" value="1"/>
</dbReference>
<dbReference type="InterPro" id="IPR029759">
    <property type="entry name" value="GPX_AS"/>
</dbReference>
<evidence type="ECO:0000313" key="7">
    <source>
        <dbReference type="Proteomes" id="UP000294887"/>
    </source>
</evidence>
<organism evidence="6 7">
    <name type="scientific">Cocleimonas flava</name>
    <dbReference type="NCBI Taxonomy" id="634765"/>
    <lineage>
        <taxon>Bacteria</taxon>
        <taxon>Pseudomonadati</taxon>
        <taxon>Pseudomonadota</taxon>
        <taxon>Gammaproteobacteria</taxon>
        <taxon>Thiotrichales</taxon>
        <taxon>Thiotrichaceae</taxon>
        <taxon>Cocleimonas</taxon>
    </lineage>
</organism>
<protein>
    <recommendedName>
        <fullName evidence="5">Glutathione peroxidase</fullName>
    </recommendedName>
</protein>
<evidence type="ECO:0000256" key="4">
    <source>
        <dbReference type="PIRSR" id="PIRSR000303-1"/>
    </source>
</evidence>
<dbReference type="Proteomes" id="UP000294887">
    <property type="component" value="Unassembled WGS sequence"/>
</dbReference>
<evidence type="ECO:0000256" key="3">
    <source>
        <dbReference type="ARBA" id="ARBA00023002"/>
    </source>
</evidence>
<keyword evidence="7" id="KW-1185">Reference proteome</keyword>
<sequence length="209" mass="23095">MNEQSINNPAVSQLFKVSTLLALLLGFSLLIPFFSIATAKTISAPVNSNGCPATLDFDLRKLAKSDKVNLCEEYKGKVVLIVNTASKCGFTGQFDGLEALYQKYQDKGLVVLGFPSNDFANQDPENEKNIAKFCRLTYGVKFPMFQKTHAAESNASPIYKTLGKMAGEFPQWNFHKYVLDTNGNLIGSFKSQVTPESKEIVSLIEKHLP</sequence>
<feature type="active site" evidence="4">
    <location>
        <position position="88"/>
    </location>
</feature>
<comment type="caution">
    <text evidence="6">The sequence shown here is derived from an EMBL/GenBank/DDBJ whole genome shotgun (WGS) entry which is preliminary data.</text>
</comment>
<dbReference type="RefSeq" id="WP_131904887.1">
    <property type="nucleotide sequence ID" value="NZ_BAAAFU010000008.1"/>
</dbReference>
<keyword evidence="2 5" id="KW-0575">Peroxidase</keyword>
<evidence type="ECO:0000256" key="5">
    <source>
        <dbReference type="RuleBase" id="RU000499"/>
    </source>
</evidence>
<dbReference type="EMBL" id="SMFQ01000002">
    <property type="protein sequence ID" value="TCJ89248.1"/>
    <property type="molecule type" value="Genomic_DNA"/>
</dbReference>
<dbReference type="CDD" id="cd00340">
    <property type="entry name" value="GSH_Peroxidase"/>
    <property type="match status" value="1"/>
</dbReference>
<name>A0A4R1FBA6_9GAMM</name>
<dbReference type="PIRSF" id="PIRSF000303">
    <property type="entry name" value="Glutathion_perox"/>
    <property type="match status" value="1"/>
</dbReference>